<dbReference type="InterPro" id="IPR050135">
    <property type="entry name" value="dGTPase-like"/>
</dbReference>
<dbReference type="Pfam" id="PF01966">
    <property type="entry name" value="HD"/>
    <property type="match status" value="1"/>
</dbReference>
<dbReference type="SUPFAM" id="SSF109604">
    <property type="entry name" value="HD-domain/PDEase-like"/>
    <property type="match status" value="1"/>
</dbReference>
<dbReference type="RefSeq" id="WP_048182149.1">
    <property type="nucleotide sequence ID" value="NZ_JXOJ01000002.1"/>
</dbReference>
<feature type="domain" description="HD" evidence="1">
    <location>
        <begin position="50"/>
        <end position="160"/>
    </location>
</feature>
<dbReference type="PATRIC" id="fig|1550566.3.peg.1078"/>
<keyword evidence="3" id="KW-1185">Reference proteome</keyword>
<dbReference type="InterPro" id="IPR003607">
    <property type="entry name" value="HD/PDEase_dom"/>
</dbReference>
<comment type="caution">
    <text evidence="2">The sequence shown here is derived from an EMBL/GenBank/DDBJ whole genome shotgun (WGS) entry which is preliminary data.</text>
</comment>
<dbReference type="Pfam" id="PF19276">
    <property type="entry name" value="HD_assoc_2"/>
    <property type="match status" value="1"/>
</dbReference>
<keyword evidence="2" id="KW-0378">Hydrolase</keyword>
<dbReference type="GO" id="GO:0008832">
    <property type="term" value="F:dGTPase activity"/>
    <property type="evidence" value="ECO:0007669"/>
    <property type="project" value="TreeGrafter"/>
</dbReference>
<sequence>MKIIKDPVHGYVEADATALRLLDSEVVQRLRHVTQLGFANLVYPGANHTRFEHSLGTMHLAALMAGQLGLDDGETKLVTTAALLHDIGHGPFSHVTEPVMEEFTGRSHHQIDRLVREGTTAGILEGEGLDPAEVCAVVAGKHRLASIIHGSLDVDRMDYLMRDAHYTGVPYGTVDAHRLIRSTIFTESGIALHEGGINAAESLLIARTLMRPAVYFHHVSRIATSMFVHALREEVRNVPGTDARELMRMDDAACMERLKHSPSPITRDLARRVYARDLYKRALYIGEDRVNAAAFRQEPGPAREREIAREIAETAGVTEDCVLVDIPRLPRALSMEVRVRNSHAMVEIEEVSPLINTLNDTRRQQWRLGVYTVEEHRNAVEQAATEVLRVKRATKQDKLVVT</sequence>
<dbReference type="PANTHER" id="PTHR11373:SF4">
    <property type="entry name" value="DEOXYNUCLEOSIDE TRIPHOSPHATE TRIPHOSPHOHYDROLASE SAMHD1"/>
    <property type="match status" value="1"/>
</dbReference>
<gene>
    <name evidence="2" type="ORF">SZ63_05055</name>
</gene>
<dbReference type="EMBL" id="JXOJ01000002">
    <property type="protein sequence ID" value="KLK88392.1"/>
    <property type="molecule type" value="Genomic_DNA"/>
</dbReference>
<dbReference type="PANTHER" id="PTHR11373">
    <property type="entry name" value="DEOXYNUCLEOSIDE TRIPHOSPHATE TRIPHOSPHOHYDROLASE"/>
    <property type="match status" value="1"/>
</dbReference>
<dbReference type="Gene3D" id="1.10.3210.10">
    <property type="entry name" value="Hypothetical protein af1432"/>
    <property type="match status" value="1"/>
</dbReference>
<dbReference type="PROSITE" id="PS51831">
    <property type="entry name" value="HD"/>
    <property type="match status" value="1"/>
</dbReference>
<name>A0A0H1R6V6_9EURY</name>
<dbReference type="Proteomes" id="UP000035301">
    <property type="component" value="Unassembled WGS sequence"/>
</dbReference>
<evidence type="ECO:0000313" key="3">
    <source>
        <dbReference type="Proteomes" id="UP000035301"/>
    </source>
</evidence>
<dbReference type="STRING" id="1550566.SZ63_05055"/>
<dbReference type="InterPro" id="IPR045509">
    <property type="entry name" value="HD_assoc_2"/>
</dbReference>
<dbReference type="InterPro" id="IPR006674">
    <property type="entry name" value="HD_domain"/>
</dbReference>
<dbReference type="GO" id="GO:0006203">
    <property type="term" value="P:dGTP catabolic process"/>
    <property type="evidence" value="ECO:0007669"/>
    <property type="project" value="TreeGrafter"/>
</dbReference>
<dbReference type="SMART" id="SM00471">
    <property type="entry name" value="HDc"/>
    <property type="match status" value="1"/>
</dbReference>
<organism evidence="2 3">
    <name type="scientific">Methanoculleus sediminis</name>
    <dbReference type="NCBI Taxonomy" id="1550566"/>
    <lineage>
        <taxon>Archaea</taxon>
        <taxon>Methanobacteriati</taxon>
        <taxon>Methanobacteriota</taxon>
        <taxon>Stenosarchaea group</taxon>
        <taxon>Methanomicrobia</taxon>
        <taxon>Methanomicrobiales</taxon>
        <taxon>Methanomicrobiaceae</taxon>
        <taxon>Methanoculleus</taxon>
    </lineage>
</organism>
<protein>
    <submittedName>
        <fullName evidence="2">Phosphohydrolase</fullName>
    </submittedName>
</protein>
<reference evidence="2 3" key="1">
    <citation type="journal article" date="2015" name="Int. J. Syst. Evol. Microbiol.">
        <title>Methanoculleus sediminis sp. nov., a methanogen from sediments near a submarine mud volcano.</title>
        <authorList>
            <person name="Chen S.C."/>
            <person name="Chen M.F."/>
            <person name="Lai M.C."/>
            <person name="Weng C.Y."/>
            <person name="Wu S.Y."/>
            <person name="Lin S."/>
            <person name="Yang T.F."/>
            <person name="Chen P.C."/>
        </authorList>
    </citation>
    <scope>NUCLEOTIDE SEQUENCE [LARGE SCALE GENOMIC DNA]</scope>
    <source>
        <strain evidence="2 3">S3Fa</strain>
    </source>
</reference>
<accession>A0A0H1R6V6</accession>
<proteinExistence type="predicted"/>
<evidence type="ECO:0000313" key="2">
    <source>
        <dbReference type="EMBL" id="KLK88392.1"/>
    </source>
</evidence>
<dbReference type="CDD" id="cd00077">
    <property type="entry name" value="HDc"/>
    <property type="match status" value="1"/>
</dbReference>
<evidence type="ECO:0000259" key="1">
    <source>
        <dbReference type="PROSITE" id="PS51831"/>
    </source>
</evidence>
<dbReference type="OrthoDB" id="8895at2157"/>
<dbReference type="AlphaFoldDB" id="A0A0H1R6V6"/>